<gene>
    <name evidence="1" type="ORF">SPHA_5930</name>
</gene>
<proteinExistence type="predicted"/>
<organism evidence="1 2">
    <name type="scientific">Acanthosepion pharaonis</name>
    <name type="common">Pharaoh cuttlefish</name>
    <name type="synonym">Sepia pharaonis</name>
    <dbReference type="NCBI Taxonomy" id="158019"/>
    <lineage>
        <taxon>Eukaryota</taxon>
        <taxon>Metazoa</taxon>
        <taxon>Spiralia</taxon>
        <taxon>Lophotrochozoa</taxon>
        <taxon>Mollusca</taxon>
        <taxon>Cephalopoda</taxon>
        <taxon>Coleoidea</taxon>
        <taxon>Decapodiformes</taxon>
        <taxon>Sepiida</taxon>
        <taxon>Sepiina</taxon>
        <taxon>Sepiidae</taxon>
        <taxon>Acanthosepion</taxon>
    </lineage>
</organism>
<evidence type="ECO:0000313" key="1">
    <source>
        <dbReference type="EMBL" id="CAE1159343.1"/>
    </source>
</evidence>
<comment type="caution">
    <text evidence="1">The sequence shown here is derived from an EMBL/GenBank/DDBJ whole genome shotgun (WGS) entry which is preliminary data.</text>
</comment>
<reference evidence="1" key="1">
    <citation type="submission" date="2021-01" db="EMBL/GenBank/DDBJ databases">
        <authorList>
            <person name="Li R."/>
            <person name="Bekaert M."/>
        </authorList>
    </citation>
    <scope>NUCLEOTIDE SEQUENCE</scope>
    <source>
        <strain evidence="1">Farmed</strain>
    </source>
</reference>
<protein>
    <submittedName>
        <fullName evidence="1">Uncharacterized protein</fullName>
    </submittedName>
</protein>
<keyword evidence="2" id="KW-1185">Reference proteome</keyword>
<dbReference type="Proteomes" id="UP000597762">
    <property type="component" value="Unassembled WGS sequence"/>
</dbReference>
<name>A0A812AX57_ACAPH</name>
<accession>A0A812AX57</accession>
<dbReference type="EMBL" id="CAHIKZ030000195">
    <property type="protein sequence ID" value="CAE1159343.1"/>
    <property type="molecule type" value="Genomic_DNA"/>
</dbReference>
<sequence>MQMNTGLTPSVVAHAHCHFCVCHQDVCLVKCSLIHLLHSTLILDDHSMDKVSLCDIPSVVRSLIIHFARWDDICLVSYVLYMVWDDVNNNGLQADHLCHCSFLESSSASIMGRFDPHRVSQTVSVLCSGRLTLVTPLLVMFLPSTVSTSVLRPFGEPQTKLWQSYVTVNIEMNNTCDFRTTVQLSPVYPRKVSAFMPLRYTLMQMNMGLAPSLVAHVHLQFCVRRHDVCLVKLKQCVHYCVLSVKKSIDLHCFFITNKSIQCEEMIT</sequence>
<dbReference type="AlphaFoldDB" id="A0A812AX57"/>
<evidence type="ECO:0000313" key="2">
    <source>
        <dbReference type="Proteomes" id="UP000597762"/>
    </source>
</evidence>